<feature type="domain" description="MucB/RseB N-terminal" evidence="1">
    <location>
        <begin position="117"/>
        <end position="189"/>
    </location>
</feature>
<dbReference type="Pfam" id="PF17188">
    <property type="entry name" value="MucB_RseB_C"/>
    <property type="match status" value="1"/>
</dbReference>
<evidence type="ECO:0008006" key="5">
    <source>
        <dbReference type="Google" id="ProtNLM"/>
    </source>
</evidence>
<dbReference type="Gene3D" id="2.50.20.10">
    <property type="entry name" value="Lipoprotein localisation LolA/LolB/LppX"/>
    <property type="match status" value="1"/>
</dbReference>
<evidence type="ECO:0000313" key="3">
    <source>
        <dbReference type="EMBL" id="TDD95661.1"/>
    </source>
</evidence>
<dbReference type="AlphaFoldDB" id="A0A4R5C789"/>
<dbReference type="RefSeq" id="WP_131889486.1">
    <property type="nucleotide sequence ID" value="NZ_SMKU01000010.1"/>
</dbReference>
<organism evidence="3 4">
    <name type="scientific">Actinomadura rubrisoli</name>
    <dbReference type="NCBI Taxonomy" id="2530368"/>
    <lineage>
        <taxon>Bacteria</taxon>
        <taxon>Bacillati</taxon>
        <taxon>Actinomycetota</taxon>
        <taxon>Actinomycetes</taxon>
        <taxon>Streptosporangiales</taxon>
        <taxon>Thermomonosporaceae</taxon>
        <taxon>Actinomadura</taxon>
    </lineage>
</organism>
<feature type="domain" description="MucB/RseB C-terminal" evidence="2">
    <location>
        <begin position="261"/>
        <end position="342"/>
    </location>
</feature>
<dbReference type="Gene3D" id="3.30.200.100">
    <property type="entry name" value="MucB/RseB, C-terminal domain"/>
    <property type="match status" value="1"/>
</dbReference>
<sequence length="370" mass="39710">MIAGTGTSRAHRCALIAGALAGVIALAGALSGDTGAVRRARSDPEAVGLLRAAADAARRVPYEGRRFFTTWNRSRSATSQVTVSHTPGAGISYRSGTGAEGHRSDFAAGETTGFTAETLHMLTRNYTVVRGADASVCGRRARVVEARRTDGSAAGRFWIDSETGLMLHRELIDATGRRVVATGFAEIRFAAPRTDPYALRAGRPPARGAERALPEMAGSAADSPAAWEDRLERDELAGLRDDGWPAPQDLPGRLTLYDARRDVRGGGALHLSYSDGLASVSVFVQRGRLDERSLTGWQKSVRRGRTVFRREALRHWAVSAGGGYVYTVLTDVPQSTAEAVAVELPRDRTPFWTRVGRGASRLGSHANPFD</sequence>
<accession>A0A4R5C789</accession>
<gene>
    <name evidence="3" type="ORF">E1298_04615</name>
</gene>
<proteinExistence type="predicted"/>
<dbReference type="EMBL" id="SMKU01000010">
    <property type="protein sequence ID" value="TDD95661.1"/>
    <property type="molecule type" value="Genomic_DNA"/>
</dbReference>
<dbReference type="OrthoDB" id="7067274at2"/>
<dbReference type="InterPro" id="IPR033434">
    <property type="entry name" value="MucB/RseB_N"/>
</dbReference>
<dbReference type="Proteomes" id="UP000294513">
    <property type="component" value="Unassembled WGS sequence"/>
</dbReference>
<dbReference type="Pfam" id="PF03888">
    <property type="entry name" value="MucB_RseB"/>
    <property type="match status" value="1"/>
</dbReference>
<name>A0A4R5C789_9ACTN</name>
<comment type="caution">
    <text evidence="3">The sequence shown here is derived from an EMBL/GenBank/DDBJ whole genome shotgun (WGS) entry which is preliminary data.</text>
</comment>
<evidence type="ECO:0000259" key="1">
    <source>
        <dbReference type="Pfam" id="PF03888"/>
    </source>
</evidence>
<evidence type="ECO:0000259" key="2">
    <source>
        <dbReference type="Pfam" id="PF17188"/>
    </source>
</evidence>
<protein>
    <recommendedName>
        <fullName evidence="5">MucB/RseB N-terminal domain-containing protein</fullName>
    </recommendedName>
</protein>
<dbReference type="InterPro" id="IPR038484">
    <property type="entry name" value="MucB/RseB_C_sf"/>
</dbReference>
<keyword evidence="4" id="KW-1185">Reference proteome</keyword>
<dbReference type="InterPro" id="IPR033436">
    <property type="entry name" value="MucB/RseB_C"/>
</dbReference>
<evidence type="ECO:0000313" key="4">
    <source>
        <dbReference type="Proteomes" id="UP000294513"/>
    </source>
</evidence>
<reference evidence="3 4" key="1">
    <citation type="submission" date="2019-03" db="EMBL/GenBank/DDBJ databases">
        <title>Draft genome sequences of novel Actinobacteria.</title>
        <authorList>
            <person name="Sahin N."/>
            <person name="Ay H."/>
            <person name="Saygin H."/>
        </authorList>
    </citation>
    <scope>NUCLEOTIDE SEQUENCE [LARGE SCALE GENOMIC DNA]</scope>
    <source>
        <strain evidence="3 4">H3C3</strain>
    </source>
</reference>